<accession>A0A1L7XHK7</accession>
<feature type="region of interest" description="Disordered" evidence="1">
    <location>
        <begin position="82"/>
        <end position="112"/>
    </location>
</feature>
<dbReference type="PANTHER" id="PTHR37540">
    <property type="entry name" value="TRANSCRIPTION FACTOR (ACR-2), PUTATIVE-RELATED-RELATED"/>
    <property type="match status" value="1"/>
</dbReference>
<evidence type="ECO:0000256" key="1">
    <source>
        <dbReference type="SAM" id="MobiDB-lite"/>
    </source>
</evidence>
<evidence type="ECO:0000313" key="2">
    <source>
        <dbReference type="EMBL" id="CZR64535.1"/>
    </source>
</evidence>
<dbReference type="EMBL" id="FJOG01000027">
    <property type="protein sequence ID" value="CZR64535.1"/>
    <property type="molecule type" value="Genomic_DNA"/>
</dbReference>
<reference evidence="2 3" key="1">
    <citation type="submission" date="2016-03" db="EMBL/GenBank/DDBJ databases">
        <authorList>
            <person name="Ploux O."/>
        </authorList>
    </citation>
    <scope>NUCLEOTIDE SEQUENCE [LARGE SCALE GENOMIC DNA]</scope>
    <source>
        <strain evidence="2 3">UAMH 11012</strain>
    </source>
</reference>
<keyword evidence="3" id="KW-1185">Reference proteome</keyword>
<dbReference type="PANTHER" id="PTHR37540:SF5">
    <property type="entry name" value="TRANSCRIPTION FACTOR DOMAIN-CONTAINING PROTEIN"/>
    <property type="match status" value="1"/>
</dbReference>
<dbReference type="Proteomes" id="UP000184330">
    <property type="component" value="Unassembled WGS sequence"/>
</dbReference>
<dbReference type="InterPro" id="IPR021858">
    <property type="entry name" value="Fun_TF"/>
</dbReference>
<gene>
    <name evidence="2" type="ORF">PAC_14433</name>
</gene>
<proteinExistence type="predicted"/>
<sequence>MEAPKWEFVNFDKPVKEQGDASQKQVRSGAMRAFRRKERLRRVETFQKTKQSLLILANDRLCSEEVGGERLYKTARLKALNQGEMADPTQRPGEAGALRSGDSLGMRLPSPTPSFLPPDPLPVDQEEDEIIRQHTLKLSQDLTDLSSLDPCCTQALGLRPHQHYLLNHFLSVMAPRPFRFATKKEQNPIGSPWIHEVLQDGIMLEATFFNASVHLDRLHEREPSLVTLLHRGKTIQMVNQTLCSPERVSDSVIAAVVLMAWSENYNSNLAEIRIHLDALITLVRLRGGLEALGFGGILHMLITRLDFIYATWTMSAPKFPFLGDEIHSDNSDCATSNPPHAASHLLDRIPEPLPAIFLEIRSLMTMQDGASTNEVPKDLGVFAMKRSLIYHKLLSCSEQQDSSENDTCSGHLSLFEPCRIASFIFIEYILAGRRPNREIMQALESKLRSSLQSVLEWDIQRAQPLVNDPLCEKVILWVHFIGGLASSSALNRQWYEARISQSVVSLGLRDWKEFRTCLSEMVLWQADTHDPAEELWHGFRNHEMGHELRLDE</sequence>
<dbReference type="AlphaFoldDB" id="A0A1L7XHK7"/>
<dbReference type="OrthoDB" id="3506997at2759"/>
<dbReference type="Pfam" id="PF11951">
    <property type="entry name" value="Fungal_trans_2"/>
    <property type="match status" value="1"/>
</dbReference>
<protein>
    <submittedName>
        <fullName evidence="2">Uncharacterized protein</fullName>
    </submittedName>
</protein>
<name>A0A1L7XHK7_9HELO</name>
<organism evidence="2 3">
    <name type="scientific">Phialocephala subalpina</name>
    <dbReference type="NCBI Taxonomy" id="576137"/>
    <lineage>
        <taxon>Eukaryota</taxon>
        <taxon>Fungi</taxon>
        <taxon>Dikarya</taxon>
        <taxon>Ascomycota</taxon>
        <taxon>Pezizomycotina</taxon>
        <taxon>Leotiomycetes</taxon>
        <taxon>Helotiales</taxon>
        <taxon>Mollisiaceae</taxon>
        <taxon>Phialocephala</taxon>
        <taxon>Phialocephala fortinii species complex</taxon>
    </lineage>
</organism>
<evidence type="ECO:0000313" key="3">
    <source>
        <dbReference type="Proteomes" id="UP000184330"/>
    </source>
</evidence>